<dbReference type="AlphaFoldDB" id="E9GAY1"/>
<accession>E9GAY1</accession>
<reference evidence="1 2" key="1">
    <citation type="journal article" date="2011" name="Science">
        <title>The ecoresponsive genome of Daphnia pulex.</title>
        <authorList>
            <person name="Colbourne J.K."/>
            <person name="Pfrender M.E."/>
            <person name="Gilbert D."/>
            <person name="Thomas W.K."/>
            <person name="Tucker A."/>
            <person name="Oakley T.H."/>
            <person name="Tokishita S."/>
            <person name="Aerts A."/>
            <person name="Arnold G.J."/>
            <person name="Basu M.K."/>
            <person name="Bauer D.J."/>
            <person name="Caceres C.E."/>
            <person name="Carmel L."/>
            <person name="Casola C."/>
            <person name="Choi J.H."/>
            <person name="Detter J.C."/>
            <person name="Dong Q."/>
            <person name="Dusheyko S."/>
            <person name="Eads B.D."/>
            <person name="Frohlich T."/>
            <person name="Geiler-Samerotte K.A."/>
            <person name="Gerlach D."/>
            <person name="Hatcher P."/>
            <person name="Jogdeo S."/>
            <person name="Krijgsveld J."/>
            <person name="Kriventseva E.V."/>
            <person name="Kultz D."/>
            <person name="Laforsch C."/>
            <person name="Lindquist E."/>
            <person name="Lopez J."/>
            <person name="Manak J.R."/>
            <person name="Muller J."/>
            <person name="Pangilinan J."/>
            <person name="Patwardhan R.P."/>
            <person name="Pitluck S."/>
            <person name="Pritham E.J."/>
            <person name="Rechtsteiner A."/>
            <person name="Rho M."/>
            <person name="Rogozin I.B."/>
            <person name="Sakarya O."/>
            <person name="Salamov A."/>
            <person name="Schaack S."/>
            <person name="Shapiro H."/>
            <person name="Shiga Y."/>
            <person name="Skalitzky C."/>
            <person name="Smith Z."/>
            <person name="Souvorov A."/>
            <person name="Sung W."/>
            <person name="Tang Z."/>
            <person name="Tsuchiya D."/>
            <person name="Tu H."/>
            <person name="Vos H."/>
            <person name="Wang M."/>
            <person name="Wolf Y.I."/>
            <person name="Yamagata H."/>
            <person name="Yamada T."/>
            <person name="Ye Y."/>
            <person name="Shaw J.R."/>
            <person name="Andrews J."/>
            <person name="Crease T.J."/>
            <person name="Tang H."/>
            <person name="Lucas S.M."/>
            <person name="Robertson H.M."/>
            <person name="Bork P."/>
            <person name="Koonin E.V."/>
            <person name="Zdobnov E.M."/>
            <person name="Grigoriev I.V."/>
            <person name="Lynch M."/>
            <person name="Boore J.L."/>
        </authorList>
    </citation>
    <scope>NUCLEOTIDE SEQUENCE [LARGE SCALE GENOMIC DNA]</scope>
</reference>
<name>E9GAY1_DAPPU</name>
<proteinExistence type="predicted"/>
<dbReference type="Proteomes" id="UP000000305">
    <property type="component" value="Unassembled WGS sequence"/>
</dbReference>
<keyword evidence="2" id="KW-1185">Reference proteome</keyword>
<dbReference type="HOGENOM" id="CLU_2707294_0_0_1"/>
<evidence type="ECO:0000313" key="2">
    <source>
        <dbReference type="Proteomes" id="UP000000305"/>
    </source>
</evidence>
<dbReference type="KEGG" id="dpx:DAPPUDRAFT_301946"/>
<gene>
    <name evidence="1" type="ORF">DAPPUDRAFT_301946</name>
</gene>
<sequence length="73" mass="7688">MEVAANLMPTPKANAPIPGNMLSKLKCCCISSSAVMKTAWIPFTRLIFLLPSEGTAAIAASNSFSLGKYPLSN</sequence>
<evidence type="ECO:0000313" key="1">
    <source>
        <dbReference type="EMBL" id="EFX83338.1"/>
    </source>
</evidence>
<dbReference type="InParanoid" id="E9GAY1"/>
<organism evidence="1 2">
    <name type="scientific">Daphnia pulex</name>
    <name type="common">Water flea</name>
    <dbReference type="NCBI Taxonomy" id="6669"/>
    <lineage>
        <taxon>Eukaryota</taxon>
        <taxon>Metazoa</taxon>
        <taxon>Ecdysozoa</taxon>
        <taxon>Arthropoda</taxon>
        <taxon>Crustacea</taxon>
        <taxon>Branchiopoda</taxon>
        <taxon>Diplostraca</taxon>
        <taxon>Cladocera</taxon>
        <taxon>Anomopoda</taxon>
        <taxon>Daphniidae</taxon>
        <taxon>Daphnia</taxon>
    </lineage>
</organism>
<protein>
    <submittedName>
        <fullName evidence="1">Uncharacterized protein</fullName>
    </submittedName>
</protein>
<dbReference type="EMBL" id="GL732537">
    <property type="protein sequence ID" value="EFX83338.1"/>
    <property type="molecule type" value="Genomic_DNA"/>
</dbReference>